<evidence type="ECO:0000313" key="2">
    <source>
        <dbReference type="EMBL" id="GAA4012857.1"/>
    </source>
</evidence>
<comment type="similarity">
    <text evidence="1">Belongs to the cytochrome P450 family.</text>
</comment>
<keyword evidence="3" id="KW-1185">Reference proteome</keyword>
<evidence type="ECO:0000256" key="1">
    <source>
        <dbReference type="ARBA" id="ARBA00010617"/>
    </source>
</evidence>
<reference evidence="3" key="1">
    <citation type="journal article" date="2019" name="Int. J. Syst. Evol. Microbiol.">
        <title>The Global Catalogue of Microorganisms (GCM) 10K type strain sequencing project: providing services to taxonomists for standard genome sequencing and annotation.</title>
        <authorList>
            <consortium name="The Broad Institute Genomics Platform"/>
            <consortium name="The Broad Institute Genome Sequencing Center for Infectious Disease"/>
            <person name="Wu L."/>
            <person name="Ma J."/>
        </authorList>
    </citation>
    <scope>NUCLEOTIDE SEQUENCE [LARGE SCALE GENOMIC DNA]</scope>
    <source>
        <strain evidence="3">JCM 16924</strain>
    </source>
</reference>
<dbReference type="Proteomes" id="UP001500456">
    <property type="component" value="Unassembled WGS sequence"/>
</dbReference>
<sequence length="415" mass="45387">MTSAKRIEDLPAMSELDTSAWGGDFSWVTDDLHQRDYQGLLASPWGDGVVAYRNEDVVALQKHPSVTHQTLETMVAELRPAGTPADKGLSGFMAANSFSYRPPEHRPFKQLTAERLTPASLGTYRDDFRRIALDALRKASRQPSVDCFAEIAVPVVAKVWSRLIGLTESEATKLIELGLDLALLNELHLTEEHVTRCNASADEYMALFTGALRRSVETGEYPVMRALVEAHAAMGDVGRPADPFAPFASALADGFATLPVLVTTVIWAIAEYGLEAPGEAADADRWAASVFSEVSRIHPPVLATVRQASESFDYGGVHVPEGSNIWMMWVFANRDPAAFPEPLDFQPDRPRRRQVTFSGGAYSCTGLNIARIVCEEMLKAIAVCGASVRLQEQPSWSSGTLIHHLEKPNLSISLP</sequence>
<organism evidence="2 3">
    <name type="scientific">Streptomyces plumbiresistens</name>
    <dbReference type="NCBI Taxonomy" id="511811"/>
    <lineage>
        <taxon>Bacteria</taxon>
        <taxon>Bacillati</taxon>
        <taxon>Actinomycetota</taxon>
        <taxon>Actinomycetes</taxon>
        <taxon>Kitasatosporales</taxon>
        <taxon>Streptomycetaceae</taxon>
        <taxon>Streptomyces</taxon>
    </lineage>
</organism>
<dbReference type="RefSeq" id="WP_345568052.1">
    <property type="nucleotide sequence ID" value="NZ_BAAAZX010000021.1"/>
</dbReference>
<dbReference type="PANTHER" id="PTHR46696">
    <property type="entry name" value="P450, PUTATIVE (EUROFUNG)-RELATED"/>
    <property type="match status" value="1"/>
</dbReference>
<dbReference type="InterPro" id="IPR001128">
    <property type="entry name" value="Cyt_P450"/>
</dbReference>
<evidence type="ECO:0000313" key="3">
    <source>
        <dbReference type="Proteomes" id="UP001500456"/>
    </source>
</evidence>
<dbReference type="InterPro" id="IPR002397">
    <property type="entry name" value="Cyt_P450_B"/>
</dbReference>
<dbReference type="InterPro" id="IPR036396">
    <property type="entry name" value="Cyt_P450_sf"/>
</dbReference>
<dbReference type="Pfam" id="PF00067">
    <property type="entry name" value="p450"/>
    <property type="match status" value="1"/>
</dbReference>
<dbReference type="EMBL" id="BAAAZX010000021">
    <property type="protein sequence ID" value="GAA4012857.1"/>
    <property type="molecule type" value="Genomic_DNA"/>
</dbReference>
<protein>
    <submittedName>
        <fullName evidence="2">Cytochrome P450</fullName>
    </submittedName>
</protein>
<dbReference type="PANTHER" id="PTHR46696:SF1">
    <property type="entry name" value="CYTOCHROME P450 YJIB-RELATED"/>
    <property type="match status" value="1"/>
</dbReference>
<accession>A0ABP7SL47</accession>
<dbReference type="Gene3D" id="1.10.630.10">
    <property type="entry name" value="Cytochrome P450"/>
    <property type="match status" value="1"/>
</dbReference>
<dbReference type="SUPFAM" id="SSF48264">
    <property type="entry name" value="Cytochrome P450"/>
    <property type="match status" value="1"/>
</dbReference>
<comment type="caution">
    <text evidence="2">The sequence shown here is derived from an EMBL/GenBank/DDBJ whole genome shotgun (WGS) entry which is preliminary data.</text>
</comment>
<dbReference type="PRINTS" id="PR00359">
    <property type="entry name" value="BP450"/>
</dbReference>
<name>A0ABP7SL47_9ACTN</name>
<proteinExistence type="inferred from homology"/>
<gene>
    <name evidence="2" type="ORF">GCM10022232_63710</name>
</gene>